<dbReference type="AlphaFoldDB" id="A0A8J6FKM6"/>
<accession>A0A8J6FKM6</accession>
<organism evidence="1 2">
    <name type="scientific">Eleutherodactylus coqui</name>
    <name type="common">Puerto Rican coqui</name>
    <dbReference type="NCBI Taxonomy" id="57060"/>
    <lineage>
        <taxon>Eukaryota</taxon>
        <taxon>Metazoa</taxon>
        <taxon>Chordata</taxon>
        <taxon>Craniata</taxon>
        <taxon>Vertebrata</taxon>
        <taxon>Euteleostomi</taxon>
        <taxon>Amphibia</taxon>
        <taxon>Batrachia</taxon>
        <taxon>Anura</taxon>
        <taxon>Neobatrachia</taxon>
        <taxon>Hyloidea</taxon>
        <taxon>Eleutherodactylidae</taxon>
        <taxon>Eleutherodactylinae</taxon>
        <taxon>Eleutherodactylus</taxon>
        <taxon>Eleutherodactylus</taxon>
    </lineage>
</organism>
<dbReference type="Proteomes" id="UP000770717">
    <property type="component" value="Unassembled WGS sequence"/>
</dbReference>
<gene>
    <name evidence="1" type="ORF">GDO78_005575</name>
</gene>
<evidence type="ECO:0000313" key="1">
    <source>
        <dbReference type="EMBL" id="KAG9489702.1"/>
    </source>
</evidence>
<dbReference type="EMBL" id="WNTK01000002">
    <property type="protein sequence ID" value="KAG9489702.1"/>
    <property type="molecule type" value="Genomic_DNA"/>
</dbReference>
<sequence length="88" mass="10433">MYRQKYRMEHLGRGIIFSQILQSTTEISAIVKTKWEISKTYINIAEYCIYVMGDLDGKWQYAEQKLYANLLCIPSVRGKQIHMKIQQQ</sequence>
<proteinExistence type="predicted"/>
<comment type="caution">
    <text evidence="1">The sequence shown here is derived from an EMBL/GenBank/DDBJ whole genome shotgun (WGS) entry which is preliminary data.</text>
</comment>
<protein>
    <submittedName>
        <fullName evidence="1">Uncharacterized protein</fullName>
    </submittedName>
</protein>
<keyword evidence="2" id="KW-1185">Reference proteome</keyword>
<name>A0A8J6FKM6_ELECQ</name>
<reference evidence="1" key="1">
    <citation type="thesis" date="2020" institute="ProQuest LLC" country="789 East Eisenhower Parkway, Ann Arbor, MI, USA">
        <title>Comparative Genomics and Chromosome Evolution.</title>
        <authorList>
            <person name="Mudd A.B."/>
        </authorList>
    </citation>
    <scope>NUCLEOTIDE SEQUENCE</scope>
    <source>
        <strain evidence="1">HN-11 Male</strain>
        <tissue evidence="1">Kidney and liver</tissue>
    </source>
</reference>
<evidence type="ECO:0000313" key="2">
    <source>
        <dbReference type="Proteomes" id="UP000770717"/>
    </source>
</evidence>